<dbReference type="InterPro" id="IPR041802">
    <property type="entry name" value="MPP_YfcE"/>
</dbReference>
<dbReference type="InterPro" id="IPR000979">
    <property type="entry name" value="Phosphodiesterase_MJ0936/Vps29"/>
</dbReference>
<accession>A0A0U5AHW5</accession>
<dbReference type="STRING" id="1653476.THC_1100"/>
<comment type="similarity">
    <text evidence="1 2">Belongs to the metallophosphoesterase superfamily. YfcE family.</text>
</comment>
<dbReference type="InterPro" id="IPR053193">
    <property type="entry name" value="MetalloPDE_YfcE-like"/>
</dbReference>
<dbReference type="Proteomes" id="UP000068196">
    <property type="component" value="Chromosome"/>
</dbReference>
<dbReference type="CDD" id="cd00841">
    <property type="entry name" value="MPP_YfcE"/>
    <property type="match status" value="1"/>
</dbReference>
<dbReference type="GO" id="GO:0046872">
    <property type="term" value="F:metal ion binding"/>
    <property type="evidence" value="ECO:0007669"/>
    <property type="project" value="UniProtKB-KW"/>
</dbReference>
<dbReference type="GO" id="GO:0016787">
    <property type="term" value="F:hydrolase activity"/>
    <property type="evidence" value="ECO:0007669"/>
    <property type="project" value="UniProtKB-UniRule"/>
</dbReference>
<dbReference type="KEGG" id="cthi:THC_1100"/>
<reference evidence="5" key="2">
    <citation type="journal article" date="2016" name="Int. J. Syst. Evol. Microbiol.">
        <title>Caldimicrobium thiodismutans sp. nov., a sulfur-disproportionating bacterium isolated from a hot spring.</title>
        <authorList>
            <person name="Kojima H."/>
            <person name="Umezawa K."/>
            <person name="Fukui M."/>
        </authorList>
    </citation>
    <scope>NUCLEOTIDE SEQUENCE [LARGE SCALE GENOMIC DNA]</scope>
    <source>
        <strain evidence="5">TF1</strain>
    </source>
</reference>
<dbReference type="Gene3D" id="3.60.21.10">
    <property type="match status" value="1"/>
</dbReference>
<name>A0A0U5AHW5_9BACT</name>
<dbReference type="EMBL" id="AP014945">
    <property type="protein sequence ID" value="BAU23479.1"/>
    <property type="molecule type" value="Genomic_DNA"/>
</dbReference>
<sequence>MRVAVMSDSHDRIDHLEWAIEICHKKGVQRIFHCGDLISPFMVLSLSKFNGPVELIFGNNRGDIFLLCKLLKDYPQITLHGEEAFLEINGFKLAMVHYPKIAEKLARGGEFDYIFCGHTHKFKVWEIGKTLIINPGELMGKEGAPSFVILDLESRTWEKIILEK</sequence>
<evidence type="ECO:0000259" key="3">
    <source>
        <dbReference type="Pfam" id="PF12850"/>
    </source>
</evidence>
<proteinExistence type="inferred from homology"/>
<feature type="domain" description="Calcineurin-like phosphoesterase" evidence="3">
    <location>
        <begin position="1"/>
        <end position="154"/>
    </location>
</feature>
<evidence type="ECO:0000313" key="5">
    <source>
        <dbReference type="Proteomes" id="UP000068196"/>
    </source>
</evidence>
<reference evidence="4 5" key="1">
    <citation type="journal article" date="2016" name="Int. J. Syst. Evol. Microbiol.">
        <title>Caldimicrobium thiodismutans sp. nov., a sulfur-disproportionating bacterium isolated from a hot spring, and emended description of the genus Caldimicrobium.</title>
        <authorList>
            <person name="Kojima H."/>
            <person name="Umezawa K."/>
            <person name="Fukui M."/>
        </authorList>
    </citation>
    <scope>NUCLEOTIDE SEQUENCE [LARGE SCALE GENOMIC DNA]</scope>
    <source>
        <strain evidence="4 5">TF1</strain>
    </source>
</reference>
<dbReference type="PANTHER" id="PTHR43165">
    <property type="entry name" value="METALLOPHOSPHOESTERASE"/>
    <property type="match status" value="1"/>
</dbReference>
<comment type="cofactor">
    <cofactor evidence="2">
        <name>a divalent metal cation</name>
        <dbReference type="ChEBI" id="CHEBI:60240"/>
    </cofactor>
</comment>
<dbReference type="SUPFAM" id="SSF56300">
    <property type="entry name" value="Metallo-dependent phosphatases"/>
    <property type="match status" value="1"/>
</dbReference>
<keyword evidence="2" id="KW-0479">Metal-binding</keyword>
<dbReference type="PANTHER" id="PTHR43165:SF1">
    <property type="entry name" value="PHOSPHODIESTERASE MJ0936"/>
    <property type="match status" value="1"/>
</dbReference>
<gene>
    <name evidence="4" type="ORF">THC_1100</name>
</gene>
<evidence type="ECO:0000256" key="2">
    <source>
        <dbReference type="RuleBase" id="RU362039"/>
    </source>
</evidence>
<dbReference type="AlphaFoldDB" id="A0A0U5AHW5"/>
<dbReference type="OrthoDB" id="9785951at2"/>
<organism evidence="4 5">
    <name type="scientific">Caldimicrobium thiodismutans</name>
    <dbReference type="NCBI Taxonomy" id="1653476"/>
    <lineage>
        <taxon>Bacteria</taxon>
        <taxon>Pseudomonadati</taxon>
        <taxon>Thermodesulfobacteriota</taxon>
        <taxon>Thermodesulfobacteria</taxon>
        <taxon>Thermodesulfobacteriales</taxon>
        <taxon>Thermodesulfobacteriaceae</taxon>
        <taxon>Caldimicrobium</taxon>
    </lineage>
</organism>
<dbReference type="InterPro" id="IPR029052">
    <property type="entry name" value="Metallo-depent_PP-like"/>
</dbReference>
<dbReference type="Pfam" id="PF12850">
    <property type="entry name" value="Metallophos_2"/>
    <property type="match status" value="1"/>
</dbReference>
<evidence type="ECO:0000256" key="1">
    <source>
        <dbReference type="ARBA" id="ARBA00008950"/>
    </source>
</evidence>
<dbReference type="EC" id="3.1.4.-" evidence="2"/>
<protein>
    <recommendedName>
        <fullName evidence="2">Phosphoesterase</fullName>
        <ecNumber evidence="2">3.1.4.-</ecNumber>
    </recommendedName>
</protein>
<keyword evidence="5" id="KW-1185">Reference proteome</keyword>
<evidence type="ECO:0000313" key="4">
    <source>
        <dbReference type="EMBL" id="BAU23479.1"/>
    </source>
</evidence>
<dbReference type="InterPro" id="IPR024654">
    <property type="entry name" value="Calcineurin-like_PHP_lpxH"/>
</dbReference>
<dbReference type="PATRIC" id="fig|1653476.3.peg.1149"/>
<dbReference type="RefSeq" id="WP_068514485.1">
    <property type="nucleotide sequence ID" value="NZ_AP014945.1"/>
</dbReference>
<dbReference type="NCBIfam" id="TIGR00040">
    <property type="entry name" value="yfcE"/>
    <property type="match status" value="1"/>
</dbReference>